<organism evidence="1 2">
    <name type="scientific">Lysobacter gummosus</name>
    <dbReference type="NCBI Taxonomy" id="262324"/>
    <lineage>
        <taxon>Bacteria</taxon>
        <taxon>Pseudomonadati</taxon>
        <taxon>Pseudomonadota</taxon>
        <taxon>Gammaproteobacteria</taxon>
        <taxon>Lysobacterales</taxon>
        <taxon>Lysobacteraceae</taxon>
        <taxon>Lysobacter</taxon>
    </lineage>
</organism>
<dbReference type="InterPro" id="IPR051082">
    <property type="entry name" value="Pentapeptide-BTB/POZ_domain"/>
</dbReference>
<dbReference type="Pfam" id="PF00805">
    <property type="entry name" value="Pentapeptide"/>
    <property type="match status" value="2"/>
</dbReference>
<dbReference type="InterPro" id="IPR001646">
    <property type="entry name" value="5peptide_repeat"/>
</dbReference>
<name>A0ABY3X852_9GAMM</name>
<keyword evidence="2" id="KW-1185">Reference proteome</keyword>
<dbReference type="EMBL" id="CP093547">
    <property type="protein sequence ID" value="UNP28758.1"/>
    <property type="molecule type" value="Genomic_DNA"/>
</dbReference>
<evidence type="ECO:0000313" key="1">
    <source>
        <dbReference type="EMBL" id="UNP28758.1"/>
    </source>
</evidence>
<proteinExistence type="predicted"/>
<gene>
    <name evidence="1" type="ORF">MOV92_20095</name>
</gene>
<dbReference type="RefSeq" id="WP_057944311.1">
    <property type="nucleotide sequence ID" value="NZ_CP011131.1"/>
</dbReference>
<reference evidence="1 2" key="1">
    <citation type="submission" date="2022-03" db="EMBL/GenBank/DDBJ databases">
        <title>Complete genome sequence of Lysobacter capsici VKM B-2533 and Lysobacter gummosus 10.1.1, promising sources of lytic agents.</title>
        <authorList>
            <person name="Tarlachkov S.V."/>
            <person name="Kudryakova I.V."/>
            <person name="Afoshin A.S."/>
            <person name="Leontyevskaya E.A."/>
            <person name="Leontyevskaya N.V."/>
        </authorList>
    </citation>
    <scope>NUCLEOTIDE SEQUENCE [LARGE SCALE GENOMIC DNA]</scope>
    <source>
        <strain evidence="1 2">10.1.1</strain>
    </source>
</reference>
<dbReference type="PANTHER" id="PTHR14136:SF17">
    <property type="entry name" value="BTB_POZ DOMAIN-CONTAINING PROTEIN KCTD9"/>
    <property type="match status" value="1"/>
</dbReference>
<dbReference type="SUPFAM" id="SSF141571">
    <property type="entry name" value="Pentapeptide repeat-like"/>
    <property type="match status" value="1"/>
</dbReference>
<evidence type="ECO:0000313" key="2">
    <source>
        <dbReference type="Proteomes" id="UP000829194"/>
    </source>
</evidence>
<dbReference type="Proteomes" id="UP000829194">
    <property type="component" value="Chromosome"/>
</dbReference>
<protein>
    <submittedName>
        <fullName evidence="1">Pentapeptide repeat-containing protein</fullName>
    </submittedName>
</protein>
<sequence>MATDKRRVAFTDEDGDHLGVYYLPADSIDCEDGDFSALCAMGTAVLRGRSFARSNLYWAILADSDLSGCIFQGADLRGANLRGANLAGANLRDADLGLDALGGATRVQGADFSGAQLHGCKLEGAQYDDSTRFPAGFDPVSAGMIETAPRR</sequence>
<accession>A0ABY3X852</accession>
<dbReference type="PANTHER" id="PTHR14136">
    <property type="entry name" value="BTB_POZ DOMAIN-CONTAINING PROTEIN KCTD9"/>
    <property type="match status" value="1"/>
</dbReference>
<dbReference type="Gene3D" id="2.160.20.80">
    <property type="entry name" value="E3 ubiquitin-protein ligase SopA"/>
    <property type="match status" value="1"/>
</dbReference>